<proteinExistence type="predicted"/>
<gene>
    <name evidence="1" type="ORF">B7P43_G07418</name>
</gene>
<reference evidence="1 2" key="1">
    <citation type="submission" date="2017-12" db="EMBL/GenBank/DDBJ databases">
        <title>Hemimetabolous genomes reveal molecular basis of termite eusociality.</title>
        <authorList>
            <person name="Harrison M.C."/>
            <person name="Jongepier E."/>
            <person name="Robertson H.M."/>
            <person name="Arning N."/>
            <person name="Bitard-Feildel T."/>
            <person name="Chao H."/>
            <person name="Childers C.P."/>
            <person name="Dinh H."/>
            <person name="Doddapaneni H."/>
            <person name="Dugan S."/>
            <person name="Gowin J."/>
            <person name="Greiner C."/>
            <person name="Han Y."/>
            <person name="Hu H."/>
            <person name="Hughes D.S.T."/>
            <person name="Huylmans A.-K."/>
            <person name="Kemena C."/>
            <person name="Kremer L.P.M."/>
            <person name="Lee S.L."/>
            <person name="Lopez-Ezquerra A."/>
            <person name="Mallet L."/>
            <person name="Monroy-Kuhn J.M."/>
            <person name="Moser A."/>
            <person name="Murali S.C."/>
            <person name="Muzny D.M."/>
            <person name="Otani S."/>
            <person name="Piulachs M.-D."/>
            <person name="Poelchau M."/>
            <person name="Qu J."/>
            <person name="Schaub F."/>
            <person name="Wada-Katsumata A."/>
            <person name="Worley K.C."/>
            <person name="Xie Q."/>
            <person name="Ylla G."/>
            <person name="Poulsen M."/>
            <person name="Gibbs R.A."/>
            <person name="Schal C."/>
            <person name="Richards S."/>
            <person name="Belles X."/>
            <person name="Korb J."/>
            <person name="Bornberg-Bauer E."/>
        </authorList>
    </citation>
    <scope>NUCLEOTIDE SEQUENCE [LARGE SCALE GENOMIC DNA]</scope>
    <source>
        <tissue evidence="1">Whole body</tissue>
    </source>
</reference>
<name>A0A2J7RAK7_9NEOP</name>
<dbReference type="InParanoid" id="A0A2J7RAK7"/>
<evidence type="ECO:0000313" key="1">
    <source>
        <dbReference type="EMBL" id="PNF37860.1"/>
    </source>
</evidence>
<dbReference type="InterPro" id="IPR042799">
    <property type="entry name" value="TLNRD1"/>
</dbReference>
<dbReference type="OrthoDB" id="10009851at2759"/>
<dbReference type="GO" id="GO:0003779">
    <property type="term" value="F:actin binding"/>
    <property type="evidence" value="ECO:0007669"/>
    <property type="project" value="InterPro"/>
</dbReference>
<evidence type="ECO:0000313" key="2">
    <source>
        <dbReference type="Proteomes" id="UP000235965"/>
    </source>
</evidence>
<dbReference type="PANTHER" id="PTHR47133">
    <property type="entry name" value="TALIN ROD DOMAIN-CONTAINING PROTEIN 1"/>
    <property type="match status" value="1"/>
</dbReference>
<evidence type="ECO:0008006" key="3">
    <source>
        <dbReference type="Google" id="ProtNLM"/>
    </source>
</evidence>
<accession>A0A2J7RAK7</accession>
<sequence length="401" mass="43115">MGARIFSSPTRPDWLWDPPNLLSNGYRGLFPGEMAPEHGHEDQCPEESKSAMERNCHEESLAANAEYSVGLPEARALALTCDLCQHRMQTVADLLLLTSDTRPVRTASLSVFGESVSRCRETVASRTRGLTVLLRDLAALIHRDTITGIQEIRVCIEEICDLVVSLTECCAHAGYLLAVLQDGSSPETPGPVDRYQLCRAAAETEHKTGLLRTYRLHTVTALQLTDICISVTEGANVLTDGCLKAADEAPEDNLREQFRLCLKSVTAAVNTFCGSIKFLKDRPTETNYRACQVFGEALTTACNALAVFATQDPSLTGTGAKLSQTGRDTLHSVLSGCMGVVSPCVLVCAIVHGLATTVASGSCRGDGKEQTAIMKVQQCQAAVVRSASRLEQALGNGNELT</sequence>
<dbReference type="STRING" id="105785.A0A2J7RAK7"/>
<protein>
    <recommendedName>
        <fullName evidence="3">Mesoderm development candidate 1</fullName>
    </recommendedName>
</protein>
<keyword evidence="2" id="KW-1185">Reference proteome</keyword>
<organism evidence="1 2">
    <name type="scientific">Cryptotermes secundus</name>
    <dbReference type="NCBI Taxonomy" id="105785"/>
    <lineage>
        <taxon>Eukaryota</taxon>
        <taxon>Metazoa</taxon>
        <taxon>Ecdysozoa</taxon>
        <taxon>Arthropoda</taxon>
        <taxon>Hexapoda</taxon>
        <taxon>Insecta</taxon>
        <taxon>Pterygota</taxon>
        <taxon>Neoptera</taxon>
        <taxon>Polyneoptera</taxon>
        <taxon>Dictyoptera</taxon>
        <taxon>Blattodea</taxon>
        <taxon>Blattoidea</taxon>
        <taxon>Termitoidae</taxon>
        <taxon>Kalotermitidae</taxon>
        <taxon>Cryptotermitinae</taxon>
        <taxon>Cryptotermes</taxon>
    </lineage>
</organism>
<dbReference type="Proteomes" id="UP000235965">
    <property type="component" value="Unassembled WGS sequence"/>
</dbReference>
<comment type="caution">
    <text evidence="1">The sequence shown here is derived from an EMBL/GenBank/DDBJ whole genome shotgun (WGS) entry which is preliminary data.</text>
</comment>
<dbReference type="EMBL" id="NEVH01006567">
    <property type="protein sequence ID" value="PNF37860.1"/>
    <property type="molecule type" value="Genomic_DNA"/>
</dbReference>
<dbReference type="AlphaFoldDB" id="A0A2J7RAK7"/>
<dbReference type="PANTHER" id="PTHR47133:SF1">
    <property type="entry name" value="TALIN ROD DOMAIN-CONTAINING PROTEIN 1"/>
    <property type="match status" value="1"/>
</dbReference>
<dbReference type="Gene3D" id="1.20.1420.10">
    <property type="entry name" value="Talin, central domain"/>
    <property type="match status" value="1"/>
</dbReference>
<dbReference type="Gene3D" id="1.20.120.230">
    <property type="entry name" value="Alpha-catenin/vinculin-like"/>
    <property type="match status" value="1"/>
</dbReference>